<accession>A0AAX2AHF2</accession>
<dbReference type="AlphaFoldDB" id="A0AAX2AHF2"/>
<proteinExistence type="predicted"/>
<reference evidence="1 2" key="1">
    <citation type="submission" date="2017-09" db="EMBL/GenBank/DDBJ databases">
        <title>Genomics of the genus Arcobacter.</title>
        <authorList>
            <person name="Perez-Cataluna A."/>
            <person name="Figueras M.J."/>
            <person name="Salas-Masso N."/>
        </authorList>
    </citation>
    <scope>NUCLEOTIDE SEQUENCE [LARGE SCALE GENOMIC DNA]</scope>
    <source>
        <strain evidence="1 2">CECT 7386</strain>
    </source>
</reference>
<dbReference type="RefSeq" id="WP_114843275.1">
    <property type="nucleotide sequence ID" value="NZ_CP031220.1"/>
</dbReference>
<dbReference type="KEGG" id="amyt:AMYT_a0070"/>
<sequence>MKTNFFEIKPFKAIIKSRKELIKLGCIDSDDKNEFINKFSSRLVTINIEREDGKTFVCVEEPEYEIYDIFIEKVIPVYLDCTSDFDVTLSALKEVFNFNSEQAVSVLIKRTLKKIAKINKSKELFELYC</sequence>
<evidence type="ECO:0000313" key="1">
    <source>
        <dbReference type="EMBL" id="RXK16434.1"/>
    </source>
</evidence>
<organism evidence="1 2">
    <name type="scientific">Malaciobacter mytili LMG 24559</name>
    <dbReference type="NCBI Taxonomy" id="1032238"/>
    <lineage>
        <taxon>Bacteria</taxon>
        <taxon>Pseudomonadati</taxon>
        <taxon>Campylobacterota</taxon>
        <taxon>Epsilonproteobacteria</taxon>
        <taxon>Campylobacterales</taxon>
        <taxon>Arcobacteraceae</taxon>
        <taxon>Malaciobacter</taxon>
    </lineage>
</organism>
<dbReference type="Proteomes" id="UP000290092">
    <property type="component" value="Unassembled WGS sequence"/>
</dbReference>
<dbReference type="EMBL" id="NXID01000008">
    <property type="protein sequence ID" value="RXK16434.1"/>
    <property type="molecule type" value="Genomic_DNA"/>
</dbReference>
<protein>
    <submittedName>
        <fullName evidence="1">Uncharacterized protein</fullName>
    </submittedName>
</protein>
<evidence type="ECO:0000313" key="2">
    <source>
        <dbReference type="Proteomes" id="UP000290092"/>
    </source>
</evidence>
<name>A0AAX2AHF2_9BACT</name>
<keyword evidence="2" id="KW-1185">Reference proteome</keyword>
<comment type="caution">
    <text evidence="1">The sequence shown here is derived from an EMBL/GenBank/DDBJ whole genome shotgun (WGS) entry which is preliminary data.</text>
</comment>
<gene>
    <name evidence="1" type="ORF">CP985_03220</name>
</gene>